<dbReference type="SUPFAM" id="SSF49879">
    <property type="entry name" value="SMAD/FHA domain"/>
    <property type="match status" value="1"/>
</dbReference>
<accession>D2R6W9</accession>
<dbReference type="InterPro" id="IPR035919">
    <property type="entry name" value="EAL_sf"/>
</dbReference>
<evidence type="ECO:0000259" key="1">
    <source>
        <dbReference type="PROSITE" id="PS50006"/>
    </source>
</evidence>
<dbReference type="SMART" id="SM00240">
    <property type="entry name" value="FHA"/>
    <property type="match status" value="1"/>
</dbReference>
<dbReference type="PANTHER" id="PTHR33121">
    <property type="entry name" value="CYCLIC DI-GMP PHOSPHODIESTERASE PDEF"/>
    <property type="match status" value="1"/>
</dbReference>
<dbReference type="KEGG" id="psl:Psta_4530"/>
<gene>
    <name evidence="3" type="ordered locus">Psta_4530</name>
</gene>
<dbReference type="InterPro" id="IPR000253">
    <property type="entry name" value="FHA_dom"/>
</dbReference>
<name>D2R6W9_PIRSD</name>
<dbReference type="STRING" id="530564.Psta_4530"/>
<dbReference type="PROSITE" id="PS50883">
    <property type="entry name" value="EAL"/>
    <property type="match status" value="1"/>
</dbReference>
<dbReference type="PROSITE" id="PS50006">
    <property type="entry name" value="FHA_DOMAIN"/>
    <property type="match status" value="1"/>
</dbReference>
<evidence type="ECO:0000259" key="2">
    <source>
        <dbReference type="PROSITE" id="PS50883"/>
    </source>
</evidence>
<dbReference type="InterPro" id="IPR001633">
    <property type="entry name" value="EAL_dom"/>
</dbReference>
<dbReference type="EMBL" id="CP001848">
    <property type="protein sequence ID" value="ADB19172.1"/>
    <property type="molecule type" value="Genomic_DNA"/>
</dbReference>
<feature type="domain" description="EAL" evidence="2">
    <location>
        <begin position="128"/>
        <end position="377"/>
    </location>
</feature>
<sequence length="377" mass="41411">MEPSAQTRPKASCIPLAVGEKANWLLVACSAATSGLAGFELGTRPLRIGRTPDMDVCLPLGSISKHHATITPQSMGLVIRDNGSTNGTFLNGVRATTDMLLREGDIVQFASEAFRLSRPLATSPMHTVETISGNLAMTLVHFDRLLNEPAVVPFYQSIVDLASAETQAYEVLARSSVQGLETPRAMFEAAEQLSLERELSTVMRREGSIIGSGIKGSPMLFLNTHPMEMADQKLIDSLHDLRRMLPVQPLTIEIHEHAITSLDQLRRFRAVLDELDMRLAYDDFGVGQARLVELSEVPPDVVKFDIQLIRNIDRAPPSRQRTLSQLVNLVKDLGVKTLAEGVETDAERLTCLELGFELGQGFYFSRPAPVASLESNH</sequence>
<reference evidence="3 4" key="1">
    <citation type="journal article" date="2009" name="Stand. Genomic Sci.">
        <title>Complete genome sequence of Pirellula staleyi type strain (ATCC 27377).</title>
        <authorList>
            <person name="Clum A."/>
            <person name="Tindall B.J."/>
            <person name="Sikorski J."/>
            <person name="Ivanova N."/>
            <person name="Mavrommatis K."/>
            <person name="Lucas S."/>
            <person name="Glavina del Rio T."/>
            <person name="Nolan M."/>
            <person name="Chen F."/>
            <person name="Tice H."/>
            <person name="Pitluck S."/>
            <person name="Cheng J.F."/>
            <person name="Chertkov O."/>
            <person name="Brettin T."/>
            <person name="Han C."/>
            <person name="Detter J.C."/>
            <person name="Kuske C."/>
            <person name="Bruce D."/>
            <person name="Goodwin L."/>
            <person name="Ovchinikova G."/>
            <person name="Pati A."/>
            <person name="Mikhailova N."/>
            <person name="Chen A."/>
            <person name="Palaniappan K."/>
            <person name="Land M."/>
            <person name="Hauser L."/>
            <person name="Chang Y.J."/>
            <person name="Jeffries C.D."/>
            <person name="Chain P."/>
            <person name="Rohde M."/>
            <person name="Goker M."/>
            <person name="Bristow J."/>
            <person name="Eisen J.A."/>
            <person name="Markowitz V."/>
            <person name="Hugenholtz P."/>
            <person name="Kyrpides N.C."/>
            <person name="Klenk H.P."/>
            <person name="Lapidus A."/>
        </authorList>
    </citation>
    <scope>NUCLEOTIDE SEQUENCE [LARGE SCALE GENOMIC DNA]</scope>
    <source>
        <strain evidence="4">ATCC 27377 / DSM 6068 / ICPB 4128</strain>
    </source>
</reference>
<dbReference type="InterPro" id="IPR008984">
    <property type="entry name" value="SMAD_FHA_dom_sf"/>
</dbReference>
<dbReference type="InterPro" id="IPR050706">
    <property type="entry name" value="Cyclic-di-GMP_PDE-like"/>
</dbReference>
<evidence type="ECO:0000313" key="4">
    <source>
        <dbReference type="Proteomes" id="UP000001887"/>
    </source>
</evidence>
<dbReference type="Gene3D" id="2.60.200.20">
    <property type="match status" value="1"/>
</dbReference>
<dbReference type="CDD" id="cd01948">
    <property type="entry name" value="EAL"/>
    <property type="match status" value="1"/>
</dbReference>
<dbReference type="eggNOG" id="COG1716">
    <property type="taxonomic scope" value="Bacteria"/>
</dbReference>
<dbReference type="Pfam" id="PF00563">
    <property type="entry name" value="EAL"/>
    <property type="match status" value="1"/>
</dbReference>
<dbReference type="CDD" id="cd00060">
    <property type="entry name" value="FHA"/>
    <property type="match status" value="1"/>
</dbReference>
<organism evidence="3 4">
    <name type="scientific">Pirellula staleyi (strain ATCC 27377 / DSM 6068 / ICPB 4128)</name>
    <name type="common">Pirella staleyi</name>
    <dbReference type="NCBI Taxonomy" id="530564"/>
    <lineage>
        <taxon>Bacteria</taxon>
        <taxon>Pseudomonadati</taxon>
        <taxon>Planctomycetota</taxon>
        <taxon>Planctomycetia</taxon>
        <taxon>Pirellulales</taxon>
        <taxon>Pirellulaceae</taxon>
        <taxon>Pirellula</taxon>
    </lineage>
</organism>
<keyword evidence="4" id="KW-1185">Reference proteome</keyword>
<dbReference type="GO" id="GO:0071111">
    <property type="term" value="F:cyclic-guanylate-specific phosphodiesterase activity"/>
    <property type="evidence" value="ECO:0007669"/>
    <property type="project" value="InterPro"/>
</dbReference>
<proteinExistence type="predicted"/>
<dbReference type="SMART" id="SM00052">
    <property type="entry name" value="EAL"/>
    <property type="match status" value="1"/>
</dbReference>
<evidence type="ECO:0000313" key="3">
    <source>
        <dbReference type="EMBL" id="ADB19172.1"/>
    </source>
</evidence>
<dbReference type="PANTHER" id="PTHR33121:SF76">
    <property type="entry name" value="SIGNALING PROTEIN"/>
    <property type="match status" value="1"/>
</dbReference>
<dbReference type="eggNOG" id="COG2200">
    <property type="taxonomic scope" value="Bacteria"/>
</dbReference>
<dbReference type="OrthoDB" id="9813903at2"/>
<dbReference type="HOGENOM" id="CLU_758485_0_0_0"/>
<dbReference type="Proteomes" id="UP000001887">
    <property type="component" value="Chromosome"/>
</dbReference>
<dbReference type="SUPFAM" id="SSF141868">
    <property type="entry name" value="EAL domain-like"/>
    <property type="match status" value="1"/>
</dbReference>
<protein>
    <submittedName>
        <fullName evidence="3">Diguanylate phosphodiesterase</fullName>
    </submittedName>
</protein>
<feature type="domain" description="FHA" evidence="1">
    <location>
        <begin position="46"/>
        <end position="95"/>
    </location>
</feature>
<dbReference type="Pfam" id="PF00498">
    <property type="entry name" value="FHA"/>
    <property type="match status" value="1"/>
</dbReference>
<dbReference type="Gene3D" id="3.20.20.450">
    <property type="entry name" value="EAL domain"/>
    <property type="match status" value="1"/>
</dbReference>
<dbReference type="AlphaFoldDB" id="D2R6W9"/>